<dbReference type="InterPro" id="IPR011856">
    <property type="entry name" value="tRNA_endonuc-like_dom_sf"/>
</dbReference>
<dbReference type="Pfam" id="PF04471">
    <property type="entry name" value="Mrr_cat"/>
    <property type="match status" value="1"/>
</dbReference>
<evidence type="ECO:0000259" key="2">
    <source>
        <dbReference type="Pfam" id="PF04471"/>
    </source>
</evidence>
<dbReference type="InterPro" id="IPR052906">
    <property type="entry name" value="Type_IV_Methyl-Rstrct_Enzyme"/>
</dbReference>
<protein>
    <recommendedName>
        <fullName evidence="2">Restriction endonuclease type IV Mrr domain-containing protein</fullName>
    </recommendedName>
</protein>
<dbReference type="Gene3D" id="3.40.1350.10">
    <property type="match status" value="1"/>
</dbReference>
<organism evidence="3 4">
    <name type="scientific">Novilysobacter luteus</name>
    <dbReference type="NCBI Taxonomy" id="2822368"/>
    <lineage>
        <taxon>Bacteria</taxon>
        <taxon>Pseudomonadati</taxon>
        <taxon>Pseudomonadota</taxon>
        <taxon>Gammaproteobacteria</taxon>
        <taxon>Lysobacterales</taxon>
        <taxon>Lysobacteraceae</taxon>
        <taxon>Novilysobacter</taxon>
    </lineage>
</organism>
<dbReference type="InterPro" id="IPR007560">
    <property type="entry name" value="Restrct_endonuc_IV_Mrr"/>
</dbReference>
<proteinExistence type="predicted"/>
<feature type="transmembrane region" description="Helical" evidence="1">
    <location>
        <begin position="6"/>
        <end position="26"/>
    </location>
</feature>
<evidence type="ECO:0000313" key="3">
    <source>
        <dbReference type="EMBL" id="CAG4972745.1"/>
    </source>
</evidence>
<dbReference type="EMBL" id="OU015430">
    <property type="protein sequence ID" value="CAG4972745.1"/>
    <property type="molecule type" value="Genomic_DNA"/>
</dbReference>
<keyword evidence="4" id="KW-1185">Reference proteome</keyword>
<gene>
    <name evidence="3" type="ORF">LYB30171_01291</name>
</gene>
<feature type="domain" description="Restriction endonuclease type IV Mrr" evidence="2">
    <location>
        <begin position="44"/>
        <end position="151"/>
    </location>
</feature>
<evidence type="ECO:0000256" key="1">
    <source>
        <dbReference type="SAM" id="Phobius"/>
    </source>
</evidence>
<sequence length="330" mass="35170">MLTVPFLVTALVIALVLGAGLSAWLWRVQCRKWVMEAGLRTLAVMRWREFSRFVIEALQAQGFEASRLEPSADRGQKADLLLNRDGQTWLLTCKQGVDYRVGRPMVEELASAVRASGASGGILTTLGRIEPDARRHAGAIELLDGPMLWTLIDPLLPPSVHTDLVARAHRRTLRAIGLGWVAALAAGVALAMLLGGLRSAGGDPKPAPVPPMVAPPASQMPLTGRGVEPAAPVIAAPSTDTPAGATEPASDAEQREQIERDIAALPGVVDAGWATRSTLVVHLMPDATDDQIDGVCEVLERSESLGASRVQLQPAPSSGQPVRFMQCRVY</sequence>
<feature type="transmembrane region" description="Helical" evidence="1">
    <location>
        <begin position="177"/>
        <end position="197"/>
    </location>
</feature>
<dbReference type="Proteomes" id="UP000680116">
    <property type="component" value="Chromosome"/>
</dbReference>
<dbReference type="SUPFAM" id="SSF52980">
    <property type="entry name" value="Restriction endonuclease-like"/>
    <property type="match status" value="1"/>
</dbReference>
<reference evidence="3 4" key="1">
    <citation type="submission" date="2021-04" db="EMBL/GenBank/DDBJ databases">
        <authorList>
            <person name="Rodrigo-Torres L."/>
            <person name="Arahal R. D."/>
            <person name="Lucena T."/>
        </authorList>
    </citation>
    <scope>NUCLEOTIDE SEQUENCE [LARGE SCALE GENOMIC DNA]</scope>
    <source>
        <strain evidence="3 4">CECT 30171</strain>
    </source>
</reference>
<name>A0ABN7QX11_9GAMM</name>
<dbReference type="InterPro" id="IPR011335">
    <property type="entry name" value="Restrct_endonuc-II-like"/>
</dbReference>
<keyword evidence="1" id="KW-0472">Membrane</keyword>
<keyword evidence="1" id="KW-0812">Transmembrane</keyword>
<dbReference type="PANTHER" id="PTHR30015:SF7">
    <property type="entry name" value="TYPE IV METHYL-DIRECTED RESTRICTION ENZYME ECOKMRR"/>
    <property type="match status" value="1"/>
</dbReference>
<dbReference type="PANTHER" id="PTHR30015">
    <property type="entry name" value="MRR RESTRICTION SYSTEM PROTEIN"/>
    <property type="match status" value="1"/>
</dbReference>
<keyword evidence="1" id="KW-1133">Transmembrane helix</keyword>
<accession>A0ABN7QX11</accession>
<evidence type="ECO:0000313" key="4">
    <source>
        <dbReference type="Proteomes" id="UP000680116"/>
    </source>
</evidence>